<accession>A0A2X2DXN4</accession>
<proteinExistence type="predicted"/>
<dbReference type="EMBL" id="UAUE01000026">
    <property type="protein sequence ID" value="SPZ00549.1"/>
    <property type="molecule type" value="Genomic_DNA"/>
</dbReference>
<protein>
    <submittedName>
        <fullName evidence="1">Uncharacterized protein</fullName>
    </submittedName>
</protein>
<sequence>MTIELSGDNRSNFKTKFDKYTQTEKKPVVFTTGFLLKTDIAVKN</sequence>
<evidence type="ECO:0000313" key="1">
    <source>
        <dbReference type="EMBL" id="SPZ00549.1"/>
    </source>
</evidence>
<gene>
    <name evidence="1" type="ORF">NCTC10975_03656</name>
</gene>
<reference evidence="1 2" key="1">
    <citation type="submission" date="2018-06" db="EMBL/GenBank/DDBJ databases">
        <authorList>
            <consortium name="Pathogen Informatics"/>
            <person name="Doyle S."/>
        </authorList>
    </citation>
    <scope>NUCLEOTIDE SEQUENCE [LARGE SCALE GENOMIC DNA]</scope>
    <source>
        <strain evidence="1 2">NCTC10975</strain>
    </source>
</reference>
<organism evidence="1 2">
    <name type="scientific">Proteus mirabilis</name>
    <dbReference type="NCBI Taxonomy" id="584"/>
    <lineage>
        <taxon>Bacteria</taxon>
        <taxon>Pseudomonadati</taxon>
        <taxon>Pseudomonadota</taxon>
        <taxon>Gammaproteobacteria</taxon>
        <taxon>Enterobacterales</taxon>
        <taxon>Morganellaceae</taxon>
        <taxon>Proteus</taxon>
    </lineage>
</organism>
<name>A0A2X2DXN4_PROMI</name>
<dbReference type="Proteomes" id="UP000251485">
    <property type="component" value="Unassembled WGS sequence"/>
</dbReference>
<dbReference type="AlphaFoldDB" id="A0A2X2DXN4"/>
<evidence type="ECO:0000313" key="2">
    <source>
        <dbReference type="Proteomes" id="UP000251485"/>
    </source>
</evidence>